<comment type="caution">
    <text evidence="1">The sequence shown here is derived from an EMBL/GenBank/DDBJ whole genome shotgun (WGS) entry which is preliminary data.</text>
</comment>
<dbReference type="AlphaFoldDB" id="A0A9D2NCB6"/>
<evidence type="ECO:0000313" key="1">
    <source>
        <dbReference type="EMBL" id="HJC15667.1"/>
    </source>
</evidence>
<accession>A0A9D2NCB6</accession>
<protein>
    <submittedName>
        <fullName evidence="1">Uncharacterized protein</fullName>
    </submittedName>
</protein>
<evidence type="ECO:0000313" key="2">
    <source>
        <dbReference type="Proteomes" id="UP000823849"/>
    </source>
</evidence>
<gene>
    <name evidence="1" type="ORF">H9705_07570</name>
</gene>
<reference evidence="1" key="1">
    <citation type="journal article" date="2021" name="PeerJ">
        <title>Extensive microbial diversity within the chicken gut microbiome revealed by metagenomics and culture.</title>
        <authorList>
            <person name="Gilroy R."/>
            <person name="Ravi A."/>
            <person name="Getino M."/>
            <person name="Pursley I."/>
            <person name="Horton D.L."/>
            <person name="Alikhan N.F."/>
            <person name="Baker D."/>
            <person name="Gharbi K."/>
            <person name="Hall N."/>
            <person name="Watson M."/>
            <person name="Adriaenssens E.M."/>
            <person name="Foster-Nyarko E."/>
            <person name="Jarju S."/>
            <person name="Secka A."/>
            <person name="Antonio M."/>
            <person name="Oren A."/>
            <person name="Chaudhuri R.R."/>
            <person name="La Ragione R."/>
            <person name="Hildebrand F."/>
            <person name="Pallen M.J."/>
        </authorList>
    </citation>
    <scope>NUCLEOTIDE SEQUENCE</scope>
    <source>
        <strain evidence="1">CHK185-5351</strain>
    </source>
</reference>
<reference evidence="1" key="2">
    <citation type="submission" date="2021-04" db="EMBL/GenBank/DDBJ databases">
        <authorList>
            <person name="Gilroy R."/>
        </authorList>
    </citation>
    <scope>NUCLEOTIDE SEQUENCE</scope>
    <source>
        <strain evidence="1">CHK185-5351</strain>
    </source>
</reference>
<sequence length="90" mass="10105">MFYEAPLLIFTTFFVKKNGKNFIFPDFLFAGTVIPLKEVKSIVKSMQKESYGSARSVHSLHRPYENAEPAGIRLIAKRFLMAGCRTSSAG</sequence>
<proteinExistence type="predicted"/>
<organism evidence="1 2">
    <name type="scientific">Candidatus Fusicatenibacter intestinigallinarum</name>
    <dbReference type="NCBI Taxonomy" id="2838598"/>
    <lineage>
        <taxon>Bacteria</taxon>
        <taxon>Bacillati</taxon>
        <taxon>Bacillota</taxon>
        <taxon>Clostridia</taxon>
        <taxon>Lachnospirales</taxon>
        <taxon>Lachnospiraceae</taxon>
        <taxon>Fusicatenibacter</taxon>
    </lineage>
</organism>
<name>A0A9D2NCB6_9FIRM</name>
<dbReference type="EMBL" id="DWWU01000033">
    <property type="protein sequence ID" value="HJC15667.1"/>
    <property type="molecule type" value="Genomic_DNA"/>
</dbReference>
<dbReference type="Proteomes" id="UP000823849">
    <property type="component" value="Unassembled WGS sequence"/>
</dbReference>